<evidence type="ECO:0000256" key="1">
    <source>
        <dbReference type="SAM" id="MobiDB-lite"/>
    </source>
</evidence>
<proteinExistence type="predicted"/>
<keyword evidence="3" id="KW-1185">Reference proteome</keyword>
<dbReference type="AlphaFoldDB" id="A0A448XD22"/>
<protein>
    <submittedName>
        <fullName evidence="2">Uncharacterized protein</fullName>
    </submittedName>
</protein>
<reference evidence="2" key="1">
    <citation type="submission" date="2018-11" db="EMBL/GenBank/DDBJ databases">
        <authorList>
            <consortium name="Pathogen Informatics"/>
        </authorList>
    </citation>
    <scope>NUCLEOTIDE SEQUENCE</scope>
</reference>
<sequence length="142" mass="15531">MHRVRGERIQSSRDSPIARVCQAWLVQFAWLNRPTDRPTDQPTDRPAGWQGTEGRALPSAYSSCVRSVISVLLQRPPPAVPAGQYMRPNVGMVRLRNTSDRCSLGGTALARVTDTLSASAIRPSSTCLICSWLVSQSSKHSA</sequence>
<dbReference type="Proteomes" id="UP000784294">
    <property type="component" value="Unassembled WGS sequence"/>
</dbReference>
<evidence type="ECO:0000313" key="3">
    <source>
        <dbReference type="Proteomes" id="UP000784294"/>
    </source>
</evidence>
<accession>A0A448XD22</accession>
<comment type="caution">
    <text evidence="2">The sequence shown here is derived from an EMBL/GenBank/DDBJ whole genome shotgun (WGS) entry which is preliminary data.</text>
</comment>
<dbReference type="EMBL" id="CAAALY010246747">
    <property type="protein sequence ID" value="VEL33970.1"/>
    <property type="molecule type" value="Genomic_DNA"/>
</dbReference>
<organism evidence="2 3">
    <name type="scientific">Protopolystoma xenopodis</name>
    <dbReference type="NCBI Taxonomy" id="117903"/>
    <lineage>
        <taxon>Eukaryota</taxon>
        <taxon>Metazoa</taxon>
        <taxon>Spiralia</taxon>
        <taxon>Lophotrochozoa</taxon>
        <taxon>Platyhelminthes</taxon>
        <taxon>Monogenea</taxon>
        <taxon>Polyopisthocotylea</taxon>
        <taxon>Polystomatidea</taxon>
        <taxon>Polystomatidae</taxon>
        <taxon>Protopolystoma</taxon>
    </lineage>
</organism>
<feature type="region of interest" description="Disordered" evidence="1">
    <location>
        <begin position="35"/>
        <end position="55"/>
    </location>
</feature>
<evidence type="ECO:0000313" key="2">
    <source>
        <dbReference type="EMBL" id="VEL33970.1"/>
    </source>
</evidence>
<gene>
    <name evidence="2" type="ORF">PXEA_LOCUS27410</name>
</gene>
<name>A0A448XD22_9PLAT</name>